<reference evidence="2 3" key="1">
    <citation type="submission" date="2019-12" db="EMBL/GenBank/DDBJ databases">
        <title>Genomic-based taxomic classification of the family Erythrobacteraceae.</title>
        <authorList>
            <person name="Xu L."/>
        </authorList>
    </citation>
    <scope>NUCLEOTIDE SEQUENCE [LARGE SCALE GENOMIC DNA]</scope>
    <source>
        <strain evidence="2 3">RC4-10-4</strain>
    </source>
</reference>
<dbReference type="RefSeq" id="WP_131453262.1">
    <property type="nucleotide sequence ID" value="NZ_BMJK01000001.1"/>
</dbReference>
<keyword evidence="3" id="KW-1185">Reference proteome</keyword>
<organism evidence="2 3">
    <name type="scientific">Aurantiacibacter arachoides</name>
    <dbReference type="NCBI Taxonomy" id="1850444"/>
    <lineage>
        <taxon>Bacteria</taxon>
        <taxon>Pseudomonadati</taxon>
        <taxon>Pseudomonadota</taxon>
        <taxon>Alphaproteobacteria</taxon>
        <taxon>Sphingomonadales</taxon>
        <taxon>Erythrobacteraceae</taxon>
        <taxon>Aurantiacibacter</taxon>
    </lineage>
</organism>
<proteinExistence type="predicted"/>
<evidence type="ECO:0000313" key="3">
    <source>
        <dbReference type="Proteomes" id="UP000460626"/>
    </source>
</evidence>
<dbReference type="EMBL" id="WTYH01000001">
    <property type="protein sequence ID" value="MXO93986.1"/>
    <property type="molecule type" value="Genomic_DNA"/>
</dbReference>
<feature type="signal peptide" evidence="1">
    <location>
        <begin position="1"/>
        <end position="21"/>
    </location>
</feature>
<dbReference type="AlphaFoldDB" id="A0A845A4B5"/>
<accession>A0A845A4B5</accession>
<evidence type="ECO:0000256" key="1">
    <source>
        <dbReference type="SAM" id="SignalP"/>
    </source>
</evidence>
<sequence>MNISPWILGVAALVPIAGAFAGQAMSTDPVGIHADAISSMPAHSGITAGSGAELEQQRLPDHYAMDTPHGRVEVADLAWRGRYRDRARYGYRSDYSDDLDIEAEMARMDTQWGSHTDSGNAAAFVGAQQQPNLARVEPTSRYAEAPHYAAMRDARTGEDQVRAADAPSPAATAPISIAIDPRPRNIDVGVALALTD</sequence>
<gene>
    <name evidence="2" type="ORF">GRI62_10275</name>
</gene>
<dbReference type="OrthoDB" id="7410599at2"/>
<name>A0A845A4B5_9SPHN</name>
<comment type="caution">
    <text evidence="2">The sequence shown here is derived from an EMBL/GenBank/DDBJ whole genome shotgun (WGS) entry which is preliminary data.</text>
</comment>
<evidence type="ECO:0000313" key="2">
    <source>
        <dbReference type="EMBL" id="MXO93986.1"/>
    </source>
</evidence>
<protein>
    <submittedName>
        <fullName evidence="2">Uncharacterized protein</fullName>
    </submittedName>
</protein>
<dbReference type="Proteomes" id="UP000460626">
    <property type="component" value="Unassembled WGS sequence"/>
</dbReference>
<keyword evidence="1" id="KW-0732">Signal</keyword>
<feature type="chain" id="PRO_5032723980" evidence="1">
    <location>
        <begin position="22"/>
        <end position="196"/>
    </location>
</feature>